<dbReference type="InterPro" id="IPR036291">
    <property type="entry name" value="NAD(P)-bd_dom_sf"/>
</dbReference>
<dbReference type="RefSeq" id="WP_338530461.1">
    <property type="nucleotide sequence ID" value="NZ_CP030941.1"/>
</dbReference>
<dbReference type="Proteomes" id="UP001342418">
    <property type="component" value="Chromosome"/>
</dbReference>
<organism evidence="4 5">
    <name type="scientific">Nitratireductor thuwali</name>
    <dbReference type="NCBI Taxonomy" id="2267699"/>
    <lineage>
        <taxon>Bacteria</taxon>
        <taxon>Pseudomonadati</taxon>
        <taxon>Pseudomonadota</taxon>
        <taxon>Alphaproteobacteria</taxon>
        <taxon>Hyphomicrobiales</taxon>
        <taxon>Phyllobacteriaceae</taxon>
        <taxon>Nitratireductor</taxon>
    </lineage>
</organism>
<evidence type="ECO:0000313" key="4">
    <source>
        <dbReference type="EMBL" id="UUP18209.1"/>
    </source>
</evidence>
<evidence type="ECO:0000313" key="5">
    <source>
        <dbReference type="Proteomes" id="UP001342418"/>
    </source>
</evidence>
<keyword evidence="1 4" id="KW-0560">Oxidoreductase</keyword>
<evidence type="ECO:0000256" key="1">
    <source>
        <dbReference type="ARBA" id="ARBA00023002"/>
    </source>
</evidence>
<protein>
    <submittedName>
        <fullName evidence="4">Mannitol 2-dehydrogenase</fullName>
        <ecNumber evidence="4">1.1.1.67</ecNumber>
    </submittedName>
</protein>
<dbReference type="EC" id="1.1.1.67" evidence="4"/>
<evidence type="ECO:0000259" key="2">
    <source>
        <dbReference type="Pfam" id="PF01232"/>
    </source>
</evidence>
<reference evidence="4 5" key="1">
    <citation type="submission" date="2018-07" db="EMBL/GenBank/DDBJ databases">
        <title>Genome sequence of Nitratireductor thuwali#1536.</title>
        <authorList>
            <person name="Michoud G."/>
            <person name="Merlino G."/>
            <person name="Sefrji F.O."/>
            <person name="Daffonchio D."/>
        </authorList>
    </citation>
    <scope>NUCLEOTIDE SEQUENCE [LARGE SCALE GENOMIC DNA]</scope>
    <source>
        <strain evidence="5">Nit1536</strain>
    </source>
</reference>
<dbReference type="EMBL" id="CP030941">
    <property type="protein sequence ID" value="UUP18209.1"/>
    <property type="molecule type" value="Genomic_DNA"/>
</dbReference>
<dbReference type="Gene3D" id="1.10.1040.10">
    <property type="entry name" value="N-(1-d-carboxylethyl)-l-norvaline Dehydrogenase, domain 2"/>
    <property type="match status" value="1"/>
</dbReference>
<dbReference type="InterPro" id="IPR013131">
    <property type="entry name" value="Mannitol_DH_N"/>
</dbReference>
<name>A0ABY5MN11_9HYPH</name>
<dbReference type="Gene3D" id="3.40.50.720">
    <property type="entry name" value="NAD(P)-binding Rossmann-like Domain"/>
    <property type="match status" value="1"/>
</dbReference>
<evidence type="ECO:0000259" key="3">
    <source>
        <dbReference type="Pfam" id="PF08125"/>
    </source>
</evidence>
<dbReference type="InterPro" id="IPR013328">
    <property type="entry name" value="6PGD_dom2"/>
</dbReference>
<sequence>MALRISAGTLANLPNDVAAPKYDRAALSPGILHVGVGNFHRAHMSVYLDRLFATGGSHDWAIVGAGIRDSDAVMRDSLASQDWLTSVVELDPEGPTASVTGAMIDFLPIDPDAIVAGMADPRIRIISLTVTEGGYFLDAEGQFDRDRPEIRADARTLDQPSTVFGMILKALRLRRAAGHPPFTVLSCDNLPGNGAAARRAVTGLARMTDPALADWVAEAVAFPNSMVDCITSATTQRERDLVRERFGIEDSAPVVCEPFRQWVIEDRFSAGRPPLEQVGVEFTGDIARYELMKLRILNASHACIAYAAALLGYRFIHDAVADPDILGWLQVLQKREMIPTLPPLDEVDYHHYLEAVVTRFSNPGVGDTIARNAADGSERQPKFILPALRDALATGKEMSGFALEIALWARYLRGVDEAGGQIVIHDPLAEDLRRRANELDSDPLVFLRNVRVFGDLAENPRFAERFSHWTRRLDEAGVRETLQVYAVPSV</sequence>
<proteinExistence type="predicted"/>
<dbReference type="InterPro" id="IPR008927">
    <property type="entry name" value="6-PGluconate_DH-like_C_sf"/>
</dbReference>
<keyword evidence="5" id="KW-1185">Reference proteome</keyword>
<dbReference type="InterPro" id="IPR050988">
    <property type="entry name" value="Mannitol_DH/Oxidoreductase"/>
</dbReference>
<dbReference type="InterPro" id="IPR000669">
    <property type="entry name" value="Mannitol_DH"/>
</dbReference>
<accession>A0ABY5MN11</accession>
<dbReference type="PANTHER" id="PTHR43362:SF1">
    <property type="entry name" value="MANNITOL DEHYDROGENASE 2-RELATED"/>
    <property type="match status" value="1"/>
</dbReference>
<dbReference type="GO" id="GO:0050086">
    <property type="term" value="F:mannitol 2-dehydrogenase activity"/>
    <property type="evidence" value="ECO:0007669"/>
    <property type="project" value="UniProtKB-EC"/>
</dbReference>
<feature type="domain" description="Mannitol dehydrogenase C-terminal" evidence="3">
    <location>
        <begin position="285"/>
        <end position="468"/>
    </location>
</feature>
<gene>
    <name evidence="4" type="primary">mtlK</name>
    <name evidence="4" type="ORF">NTH_02689</name>
</gene>
<dbReference type="PANTHER" id="PTHR43362">
    <property type="entry name" value="MANNITOL DEHYDROGENASE DSF1-RELATED"/>
    <property type="match status" value="1"/>
</dbReference>
<dbReference type="PRINTS" id="PR00084">
    <property type="entry name" value="MTLDHDRGNASE"/>
</dbReference>
<dbReference type="Pfam" id="PF08125">
    <property type="entry name" value="Mannitol_dh_C"/>
    <property type="match status" value="1"/>
</dbReference>
<dbReference type="Pfam" id="PF01232">
    <property type="entry name" value="Mannitol_dh"/>
    <property type="match status" value="1"/>
</dbReference>
<dbReference type="InterPro" id="IPR013118">
    <property type="entry name" value="Mannitol_DH_C"/>
</dbReference>
<dbReference type="SUPFAM" id="SSF51735">
    <property type="entry name" value="NAD(P)-binding Rossmann-fold domains"/>
    <property type="match status" value="1"/>
</dbReference>
<dbReference type="SUPFAM" id="SSF48179">
    <property type="entry name" value="6-phosphogluconate dehydrogenase C-terminal domain-like"/>
    <property type="match status" value="1"/>
</dbReference>
<feature type="domain" description="Mannitol dehydrogenase N-terminal" evidence="2">
    <location>
        <begin position="30"/>
        <end position="276"/>
    </location>
</feature>